<protein>
    <recommendedName>
        <fullName evidence="2">DUF7950 domain-containing protein</fullName>
    </recommendedName>
</protein>
<dbReference type="PANTHER" id="PTHR33595">
    <property type="entry name" value="VON WILLEBRAND FACTOR A DOMAIN PROTEIN"/>
    <property type="match status" value="1"/>
</dbReference>
<dbReference type="Proteomes" id="UP001370490">
    <property type="component" value="Unassembled WGS sequence"/>
</dbReference>
<feature type="region of interest" description="Disordered" evidence="1">
    <location>
        <begin position="28"/>
        <end position="56"/>
    </location>
</feature>
<keyword evidence="4" id="KW-1185">Reference proteome</keyword>
<accession>A0AAN8W269</accession>
<dbReference type="PANTHER" id="PTHR33595:SF3">
    <property type="entry name" value="PAS DOMAIN-CONTAINING PROTEIN"/>
    <property type="match status" value="1"/>
</dbReference>
<evidence type="ECO:0000259" key="2">
    <source>
        <dbReference type="Pfam" id="PF25821"/>
    </source>
</evidence>
<gene>
    <name evidence="3" type="ORF">RJ641_032071</name>
</gene>
<feature type="domain" description="DUF7950" evidence="2">
    <location>
        <begin position="239"/>
        <end position="364"/>
    </location>
</feature>
<evidence type="ECO:0000313" key="3">
    <source>
        <dbReference type="EMBL" id="KAK6938563.1"/>
    </source>
</evidence>
<evidence type="ECO:0000256" key="1">
    <source>
        <dbReference type="SAM" id="MobiDB-lite"/>
    </source>
</evidence>
<dbReference type="Pfam" id="PF25821">
    <property type="entry name" value="DUF7950"/>
    <property type="match status" value="1"/>
</dbReference>
<dbReference type="InterPro" id="IPR057710">
    <property type="entry name" value="DUF7950"/>
</dbReference>
<comment type="caution">
    <text evidence="3">The sequence shown here is derived from an EMBL/GenBank/DDBJ whole genome shotgun (WGS) entry which is preliminary data.</text>
</comment>
<feature type="compositionally biased region" description="Polar residues" evidence="1">
    <location>
        <begin position="33"/>
        <end position="42"/>
    </location>
</feature>
<organism evidence="3 4">
    <name type="scientific">Dillenia turbinata</name>
    <dbReference type="NCBI Taxonomy" id="194707"/>
    <lineage>
        <taxon>Eukaryota</taxon>
        <taxon>Viridiplantae</taxon>
        <taxon>Streptophyta</taxon>
        <taxon>Embryophyta</taxon>
        <taxon>Tracheophyta</taxon>
        <taxon>Spermatophyta</taxon>
        <taxon>Magnoliopsida</taxon>
        <taxon>eudicotyledons</taxon>
        <taxon>Gunneridae</taxon>
        <taxon>Pentapetalae</taxon>
        <taxon>Dilleniales</taxon>
        <taxon>Dilleniaceae</taxon>
        <taxon>Dillenia</taxon>
    </lineage>
</organism>
<sequence length="373" mass="41093">MMLQSMNPYATAKTAEIMSRYRPIAPKPELPNNIPTTTTVFENSPLPSPRMQNSPYYRNLWPQLQSRPTRTRKRSRTTISPPFIKRPRTDFGFTIPCHVTSPAKNFSLNGGFAPGLPQLPVPCIAPVDGNLNKPIPATPSLVTLPLLPTAPSPPLSMQVEAKLDGIEPNIMTNCGGDEKLIDLNTAAEIPEEKDLLQQLQVPTPACNIIAPQPVRPIGSIISVGSINEDSSLNPVAQPTKKPEEVEEEVESDALPAIISDSNNKVRLVNSAYKEMVGQPECLWLDSMVISEGRNRANSSKRIGGEVMLQLSDSGVPTSSNGFSCWVRIEWESNGKKNSIKSFCDVVRLWCESKAYLFTWRFHTREASKSSSNV</sequence>
<reference evidence="3 4" key="1">
    <citation type="submission" date="2023-12" db="EMBL/GenBank/DDBJ databases">
        <title>A high-quality genome assembly for Dillenia turbinata (Dilleniales).</title>
        <authorList>
            <person name="Chanderbali A."/>
        </authorList>
    </citation>
    <scope>NUCLEOTIDE SEQUENCE [LARGE SCALE GENOMIC DNA]</scope>
    <source>
        <strain evidence="3">LSX21</strain>
        <tissue evidence="3">Leaf</tissue>
    </source>
</reference>
<dbReference type="AlphaFoldDB" id="A0AAN8W269"/>
<proteinExistence type="predicted"/>
<evidence type="ECO:0000313" key="4">
    <source>
        <dbReference type="Proteomes" id="UP001370490"/>
    </source>
</evidence>
<dbReference type="EMBL" id="JBAMMX010000006">
    <property type="protein sequence ID" value="KAK6938563.1"/>
    <property type="molecule type" value="Genomic_DNA"/>
</dbReference>
<name>A0AAN8W269_9MAGN</name>